<dbReference type="SUPFAM" id="SSF49879">
    <property type="entry name" value="SMAD/FHA domain"/>
    <property type="match status" value="1"/>
</dbReference>
<keyword evidence="2" id="KW-1185">Reference proteome</keyword>
<organism evidence="1 2">
    <name type="scientific">[Myrmecia] bisecta</name>
    <dbReference type="NCBI Taxonomy" id="41462"/>
    <lineage>
        <taxon>Eukaryota</taxon>
        <taxon>Viridiplantae</taxon>
        <taxon>Chlorophyta</taxon>
        <taxon>core chlorophytes</taxon>
        <taxon>Trebouxiophyceae</taxon>
        <taxon>Trebouxiales</taxon>
        <taxon>Trebouxiaceae</taxon>
        <taxon>Myrmecia</taxon>
    </lineage>
</organism>
<dbReference type="Gene3D" id="2.60.200.20">
    <property type="match status" value="1"/>
</dbReference>
<gene>
    <name evidence="1" type="ORF">WJX72_008289</name>
</gene>
<proteinExistence type="predicted"/>
<sequence length="144" mass="15600">MRISTATACIRLYRSICTDTSCSRAKQSKLTIGAGPNCEVHVRSKASPEHAIIEARSGRVFCTALAGDDDDLFTDTFCWLNGTQLRKGVAYLLEPGSQIAIGAPDQVYTVDFKDQGGSDAMMEVLMKSMASQASEEVKRVLNDS</sequence>
<evidence type="ECO:0000313" key="2">
    <source>
        <dbReference type="Proteomes" id="UP001489004"/>
    </source>
</evidence>
<evidence type="ECO:0008006" key="3">
    <source>
        <dbReference type="Google" id="ProtNLM"/>
    </source>
</evidence>
<comment type="caution">
    <text evidence="1">The sequence shown here is derived from an EMBL/GenBank/DDBJ whole genome shotgun (WGS) entry which is preliminary data.</text>
</comment>
<protein>
    <recommendedName>
        <fullName evidence="3">FHA domain-containing protein</fullName>
    </recommendedName>
</protein>
<accession>A0AAW1Q361</accession>
<reference evidence="1 2" key="1">
    <citation type="journal article" date="2024" name="Nat. Commun.">
        <title>Phylogenomics reveals the evolutionary origins of lichenization in chlorophyte algae.</title>
        <authorList>
            <person name="Puginier C."/>
            <person name="Libourel C."/>
            <person name="Otte J."/>
            <person name="Skaloud P."/>
            <person name="Haon M."/>
            <person name="Grisel S."/>
            <person name="Petersen M."/>
            <person name="Berrin J.G."/>
            <person name="Delaux P.M."/>
            <person name="Dal Grande F."/>
            <person name="Keller J."/>
        </authorList>
    </citation>
    <scope>NUCLEOTIDE SEQUENCE [LARGE SCALE GENOMIC DNA]</scope>
    <source>
        <strain evidence="1 2">SAG 2043</strain>
    </source>
</reference>
<dbReference type="AlphaFoldDB" id="A0AAW1Q361"/>
<dbReference type="CDD" id="cd00060">
    <property type="entry name" value="FHA"/>
    <property type="match status" value="1"/>
</dbReference>
<evidence type="ECO:0000313" key="1">
    <source>
        <dbReference type="EMBL" id="KAK9814589.1"/>
    </source>
</evidence>
<dbReference type="EMBL" id="JALJOR010000007">
    <property type="protein sequence ID" value="KAK9814589.1"/>
    <property type="molecule type" value="Genomic_DNA"/>
</dbReference>
<dbReference type="Proteomes" id="UP001489004">
    <property type="component" value="Unassembled WGS sequence"/>
</dbReference>
<name>A0AAW1Q361_9CHLO</name>
<dbReference type="InterPro" id="IPR008984">
    <property type="entry name" value="SMAD_FHA_dom_sf"/>
</dbReference>